<evidence type="ECO:0000259" key="1">
    <source>
        <dbReference type="Pfam" id="PF20254"/>
    </source>
</evidence>
<sequence>MTTIAQPPKDYPPEITGYVEPWIANPGDTVSCTEPEYSYRLLRVVQGVDVPNSPRQDLQHISATPSGLSQGRFQLAHPGSYGIVHQGLSVPSNQGVKISLHFQPHLTEAGHIQAVISNLNPDLKSGVALVINLQGQVEVWVGTGQAVDILKTNFNPVCRRWVKATVAIRENEATVILEPLPQLAEPAGMPFKLEAKLSNPVSFQGSETLAFAASFAETAEVQFSRPVNFFNGRIDSPCLETTGPGGRVLARYDFAQDMSSDRIFDISGNNLHGELINAPTRAVTGYDWDGSQPDWTKATKGYGAIHFHEDDLDDARWATNFSLTLPHSLRSGIYAFDVVATNGKASDLITFIVRTPQGQRAKAMTPPVKVAFVLSTFTYLAYANEQLSDKTRSSAIDVGPGFDMSQIKISEDFTKLRRRTDLGLSLYDVHKDGSGNVFSSAKRPIINFRPGYIMWAMGRPRELSADSMMIGYMERHGIEYDIVTDHDLHEYGASAIEQYDVVLTGSHPEYPTLESYSAYQQYARQGGSLMYLGGNGFYWVAGLDIARPWRLEVRRGDCGVRTYTVPGGERFLSLNGAQGGLWRSRNLSSHGLFGVSFCAEGVEAGVPFRRTSAGNSSEFAWMFKGIADGELIGEYGLGGGASGDETDSFDISCGSPANGVVVATSTGHPDGFGIAPECVGFPIVGTLGTQTSEIRSDMIFYQTNAGGAVFSVGSINWFCSLGWNDYDNTVAIVTGNVISHFLSLRKDTSR</sequence>
<dbReference type="EMBL" id="NAJM01000028">
    <property type="protein sequence ID" value="RVX69545.1"/>
    <property type="molecule type" value="Genomic_DNA"/>
</dbReference>
<gene>
    <name evidence="2" type="ORF">B0A52_06609</name>
</gene>
<dbReference type="InterPro" id="IPR046540">
    <property type="entry name" value="DMFA2_C"/>
</dbReference>
<evidence type="ECO:0000313" key="3">
    <source>
        <dbReference type="Proteomes" id="UP000288859"/>
    </source>
</evidence>
<protein>
    <recommendedName>
        <fullName evidence="1">N,N-dimethylformamidase beta subunit-like C-terminal domain-containing protein</fullName>
    </recommendedName>
</protein>
<comment type="caution">
    <text evidence="2">The sequence shown here is derived from an EMBL/GenBank/DDBJ whole genome shotgun (WGS) entry which is preliminary data.</text>
</comment>
<dbReference type="OrthoDB" id="5287072at2759"/>
<proteinExistence type="predicted"/>
<dbReference type="Proteomes" id="UP000288859">
    <property type="component" value="Unassembled WGS sequence"/>
</dbReference>
<dbReference type="AlphaFoldDB" id="A0A438N1E1"/>
<organism evidence="2 3">
    <name type="scientific">Exophiala mesophila</name>
    <name type="common">Black yeast-like fungus</name>
    <dbReference type="NCBI Taxonomy" id="212818"/>
    <lineage>
        <taxon>Eukaryota</taxon>
        <taxon>Fungi</taxon>
        <taxon>Dikarya</taxon>
        <taxon>Ascomycota</taxon>
        <taxon>Pezizomycotina</taxon>
        <taxon>Eurotiomycetes</taxon>
        <taxon>Chaetothyriomycetidae</taxon>
        <taxon>Chaetothyriales</taxon>
        <taxon>Herpotrichiellaceae</taxon>
        <taxon>Exophiala</taxon>
    </lineage>
</organism>
<name>A0A438N1E1_EXOME</name>
<accession>A0A438N1E1</accession>
<feature type="domain" description="N,N-dimethylformamidase beta subunit-like C-terminal" evidence="1">
    <location>
        <begin position="280"/>
        <end position="728"/>
    </location>
</feature>
<dbReference type="Pfam" id="PF20254">
    <property type="entry name" value="DMFA2_C"/>
    <property type="match status" value="1"/>
</dbReference>
<evidence type="ECO:0000313" key="2">
    <source>
        <dbReference type="EMBL" id="RVX69545.1"/>
    </source>
</evidence>
<reference evidence="2 3" key="1">
    <citation type="submission" date="2017-03" db="EMBL/GenBank/DDBJ databases">
        <title>Genomes of endolithic fungi from Antarctica.</title>
        <authorList>
            <person name="Coleine C."/>
            <person name="Masonjones S."/>
            <person name="Stajich J.E."/>
        </authorList>
    </citation>
    <scope>NUCLEOTIDE SEQUENCE [LARGE SCALE GENOMIC DNA]</scope>
    <source>
        <strain evidence="2 3">CCFEE 6314</strain>
    </source>
</reference>